<dbReference type="Gene3D" id="3.10.110.10">
    <property type="entry name" value="Ubiquitin Conjugating Enzyme"/>
    <property type="match status" value="1"/>
</dbReference>
<feature type="domain" description="UBC core" evidence="9">
    <location>
        <begin position="4"/>
        <end position="153"/>
    </location>
</feature>
<dbReference type="PANTHER" id="PTHR24067">
    <property type="entry name" value="UBIQUITIN-CONJUGATING ENZYME E2"/>
    <property type="match status" value="1"/>
</dbReference>
<evidence type="ECO:0000256" key="3">
    <source>
        <dbReference type="ARBA" id="ARBA00039884"/>
    </source>
</evidence>
<evidence type="ECO:0000256" key="8">
    <source>
        <dbReference type="RuleBase" id="RU362109"/>
    </source>
</evidence>
<feature type="active site" description="Glycyl thioester intermediate" evidence="7">
    <location>
        <position position="91"/>
    </location>
</feature>
<proteinExistence type="inferred from homology"/>
<evidence type="ECO:0000256" key="4">
    <source>
        <dbReference type="ARBA" id="ARBA00041569"/>
    </source>
</evidence>
<dbReference type="Pfam" id="PF00179">
    <property type="entry name" value="UQ_con"/>
    <property type="match status" value="1"/>
</dbReference>
<evidence type="ECO:0000256" key="1">
    <source>
        <dbReference type="ARBA" id="ARBA00022679"/>
    </source>
</evidence>
<dbReference type="AlphaFoldDB" id="A0A6J3M087"/>
<reference evidence="11" key="3">
    <citation type="submission" date="2025-08" db="UniProtKB">
        <authorList>
            <consortium name="RefSeq"/>
        </authorList>
    </citation>
    <scope>IDENTIFICATION</scope>
    <source>
        <strain evidence="11">CBS 342.82</strain>
    </source>
</reference>
<keyword evidence="8" id="KW-0067">ATP-binding</keyword>
<dbReference type="GO" id="GO:0016740">
    <property type="term" value="F:transferase activity"/>
    <property type="evidence" value="ECO:0007669"/>
    <property type="project" value="UniProtKB-KW"/>
</dbReference>
<dbReference type="SUPFAM" id="SSF54495">
    <property type="entry name" value="UBC-like"/>
    <property type="match status" value="1"/>
</dbReference>
<dbReference type="GeneID" id="54358421"/>
<evidence type="ECO:0000256" key="5">
    <source>
        <dbReference type="ARBA" id="ARBA00042179"/>
    </source>
</evidence>
<evidence type="ECO:0000313" key="11">
    <source>
        <dbReference type="RefSeq" id="XP_033457950.1"/>
    </source>
</evidence>
<keyword evidence="2 8" id="KW-0833">Ubl conjugation pathway</keyword>
<keyword evidence="8" id="KW-0547">Nucleotide-binding</keyword>
<evidence type="ECO:0000259" key="9">
    <source>
        <dbReference type="PROSITE" id="PS50127"/>
    </source>
</evidence>
<evidence type="ECO:0000256" key="2">
    <source>
        <dbReference type="ARBA" id="ARBA00022786"/>
    </source>
</evidence>
<feature type="non-terminal residue" evidence="11">
    <location>
        <position position="156"/>
    </location>
</feature>
<feature type="non-terminal residue" evidence="11">
    <location>
        <position position="1"/>
    </location>
</feature>
<dbReference type="GO" id="GO:0005524">
    <property type="term" value="F:ATP binding"/>
    <property type="evidence" value="ECO:0007669"/>
    <property type="project" value="UniProtKB-UniRule"/>
</dbReference>
<dbReference type="InterPro" id="IPR050113">
    <property type="entry name" value="Ub_conjugating_enzyme"/>
</dbReference>
<reference evidence="11" key="2">
    <citation type="submission" date="2020-04" db="EMBL/GenBank/DDBJ databases">
        <authorList>
            <consortium name="NCBI Genome Project"/>
        </authorList>
    </citation>
    <scope>NUCLEOTIDE SEQUENCE</scope>
    <source>
        <strain evidence="11">CBS 342.82</strain>
    </source>
</reference>
<evidence type="ECO:0000313" key="10">
    <source>
        <dbReference type="Proteomes" id="UP000504637"/>
    </source>
</evidence>
<evidence type="ECO:0000256" key="7">
    <source>
        <dbReference type="PROSITE-ProRule" id="PRU10133"/>
    </source>
</evidence>
<accession>A0A6J3M087</accession>
<protein>
    <recommendedName>
        <fullName evidence="3">Ubiquitin-conjugating enzyme E2 2</fullName>
    </recommendedName>
    <alternativeName>
        <fullName evidence="5">E2 ubiquitin-conjugating enzyme 2</fullName>
    </alternativeName>
    <alternativeName>
        <fullName evidence="6">Ubiquitin carrier protein UBC2</fullName>
    </alternativeName>
    <alternativeName>
        <fullName evidence="4">Ubiquitin-protein ligase UBC2</fullName>
    </alternativeName>
</protein>
<keyword evidence="10" id="KW-1185">Reference proteome</keyword>
<evidence type="ECO:0000256" key="6">
    <source>
        <dbReference type="ARBA" id="ARBA00042190"/>
    </source>
</evidence>
<gene>
    <name evidence="11" type="ORF">K489DRAFT_308649</name>
</gene>
<dbReference type="RefSeq" id="XP_033457950.1">
    <property type="nucleotide sequence ID" value="XM_033600621.1"/>
</dbReference>
<dbReference type="PROSITE" id="PS50127">
    <property type="entry name" value="UBC_2"/>
    <property type="match status" value="1"/>
</dbReference>
<dbReference type="InterPro" id="IPR016135">
    <property type="entry name" value="UBQ-conjugating_enzyme/RWD"/>
</dbReference>
<dbReference type="InterPro" id="IPR023313">
    <property type="entry name" value="UBQ-conjugating_AS"/>
</dbReference>
<name>A0A6J3M087_9PEZI</name>
<reference evidence="11" key="1">
    <citation type="submission" date="2020-01" db="EMBL/GenBank/DDBJ databases">
        <authorList>
            <consortium name="DOE Joint Genome Institute"/>
            <person name="Haridas S."/>
            <person name="Albert R."/>
            <person name="Binder M."/>
            <person name="Bloem J."/>
            <person name="Labutti K."/>
            <person name="Salamov A."/>
            <person name="Andreopoulos B."/>
            <person name="Baker S.E."/>
            <person name="Barry K."/>
            <person name="Bills G."/>
            <person name="Bluhm B.H."/>
            <person name="Cannon C."/>
            <person name="Castanera R."/>
            <person name="Culley D.E."/>
            <person name="Daum C."/>
            <person name="Ezra D."/>
            <person name="Gonzalez J.B."/>
            <person name="Henrissat B."/>
            <person name="Kuo A."/>
            <person name="Liang C."/>
            <person name="Lipzen A."/>
            <person name="Lutzoni F."/>
            <person name="Magnuson J."/>
            <person name="Mondo S."/>
            <person name="Nolan M."/>
            <person name="Ohm R."/>
            <person name="Pangilinan J."/>
            <person name="Park H.-J."/>
            <person name="Ramirez L."/>
            <person name="Alfaro M."/>
            <person name="Sun H."/>
            <person name="Tritt A."/>
            <person name="Yoshinaga Y."/>
            <person name="Zwiers L.-H."/>
            <person name="Turgeon B.G."/>
            <person name="Goodwin S.B."/>
            <person name="Spatafora J.W."/>
            <person name="Crous P.W."/>
            <person name="Grigoriev I.V."/>
        </authorList>
    </citation>
    <scope>NUCLEOTIDE SEQUENCE</scope>
    <source>
        <strain evidence="11">CBS 342.82</strain>
    </source>
</reference>
<dbReference type="InterPro" id="IPR000608">
    <property type="entry name" value="UBC"/>
</dbReference>
<dbReference type="SMART" id="SM00212">
    <property type="entry name" value="UBCc"/>
    <property type="match status" value="1"/>
</dbReference>
<sequence>QNSRALRRLAAEHATLHNDLPPNYLFPPNGGADDLTSLDVLLAGPTHTPFAAGLWKLHLNIPPTYPQQPPTAHFRTPIFHPNVDPQTGGVCVETLKRDWDSSYTLSHVLQTISCLLIQPNPDSALNAEAGALLQESYDVFARRAELMTSINATIPQ</sequence>
<dbReference type="Proteomes" id="UP000504637">
    <property type="component" value="Unplaced"/>
</dbReference>
<keyword evidence="1" id="KW-0808">Transferase</keyword>
<dbReference type="PROSITE" id="PS00183">
    <property type="entry name" value="UBC_1"/>
    <property type="match status" value="1"/>
</dbReference>
<dbReference type="OrthoDB" id="10069349at2759"/>
<comment type="similarity">
    <text evidence="8">Belongs to the ubiquitin-conjugating enzyme family.</text>
</comment>
<organism evidence="11">
    <name type="scientific">Dissoconium aciculare CBS 342.82</name>
    <dbReference type="NCBI Taxonomy" id="1314786"/>
    <lineage>
        <taxon>Eukaryota</taxon>
        <taxon>Fungi</taxon>
        <taxon>Dikarya</taxon>
        <taxon>Ascomycota</taxon>
        <taxon>Pezizomycotina</taxon>
        <taxon>Dothideomycetes</taxon>
        <taxon>Dothideomycetidae</taxon>
        <taxon>Mycosphaerellales</taxon>
        <taxon>Dissoconiaceae</taxon>
        <taxon>Dissoconium</taxon>
    </lineage>
</organism>